<dbReference type="Proteomes" id="UP001604336">
    <property type="component" value="Unassembled WGS sequence"/>
</dbReference>
<name>A0ABD1NNK8_9LAMI</name>
<sequence>MAFWRNKNATQKVHPIAVSLSDNYRNFHGRGRKYFQARRLFLNSYQLSEGNRLKEKMKKILEKVGKAAMVAVVKKKKNIIGIRVYKFTLAAWPTEFVIRCFVPGTCKHQDSIH</sequence>
<evidence type="ECO:0000313" key="1">
    <source>
        <dbReference type="EMBL" id="KAL2453201.1"/>
    </source>
</evidence>
<keyword evidence="2" id="KW-1185">Reference proteome</keyword>
<protein>
    <recommendedName>
        <fullName evidence="3">Ribosomal protein S11</fullName>
    </recommendedName>
</protein>
<gene>
    <name evidence="1" type="ORF">Adt_49299</name>
</gene>
<organism evidence="1 2">
    <name type="scientific">Abeliophyllum distichum</name>
    <dbReference type="NCBI Taxonomy" id="126358"/>
    <lineage>
        <taxon>Eukaryota</taxon>
        <taxon>Viridiplantae</taxon>
        <taxon>Streptophyta</taxon>
        <taxon>Embryophyta</taxon>
        <taxon>Tracheophyta</taxon>
        <taxon>Spermatophyta</taxon>
        <taxon>Magnoliopsida</taxon>
        <taxon>eudicotyledons</taxon>
        <taxon>Gunneridae</taxon>
        <taxon>Pentapetalae</taxon>
        <taxon>asterids</taxon>
        <taxon>lamiids</taxon>
        <taxon>Lamiales</taxon>
        <taxon>Oleaceae</taxon>
        <taxon>Forsythieae</taxon>
        <taxon>Abeliophyllum</taxon>
    </lineage>
</organism>
<dbReference type="EMBL" id="JBFOLK010000806">
    <property type="protein sequence ID" value="KAL2453201.1"/>
    <property type="molecule type" value="Genomic_DNA"/>
</dbReference>
<evidence type="ECO:0008006" key="3">
    <source>
        <dbReference type="Google" id="ProtNLM"/>
    </source>
</evidence>
<proteinExistence type="predicted"/>
<reference evidence="2" key="1">
    <citation type="submission" date="2024-07" db="EMBL/GenBank/DDBJ databases">
        <title>Two chromosome-level genome assemblies of Korean endemic species Abeliophyllum distichum and Forsythia ovata (Oleaceae).</title>
        <authorList>
            <person name="Jang H."/>
        </authorList>
    </citation>
    <scope>NUCLEOTIDE SEQUENCE [LARGE SCALE GENOMIC DNA]</scope>
</reference>
<accession>A0ABD1NNK8</accession>
<comment type="caution">
    <text evidence="1">The sequence shown here is derived from an EMBL/GenBank/DDBJ whole genome shotgun (WGS) entry which is preliminary data.</text>
</comment>
<dbReference type="AlphaFoldDB" id="A0ABD1NNK8"/>
<evidence type="ECO:0000313" key="2">
    <source>
        <dbReference type="Proteomes" id="UP001604336"/>
    </source>
</evidence>